<gene>
    <name evidence="1" type="ORF">PAECIP111802_05090</name>
</gene>
<evidence type="ECO:0008006" key="3">
    <source>
        <dbReference type="Google" id="ProtNLM"/>
    </source>
</evidence>
<dbReference type="Proteomes" id="UP000730618">
    <property type="component" value="Unassembled WGS sequence"/>
</dbReference>
<comment type="caution">
    <text evidence="1">The sequence shown here is derived from an EMBL/GenBank/DDBJ whole genome shotgun (WGS) entry which is preliminary data.</text>
</comment>
<proteinExistence type="predicted"/>
<organism evidence="1 2">
    <name type="scientific">Paenibacillus allorhizosphaerae</name>
    <dbReference type="NCBI Taxonomy" id="2849866"/>
    <lineage>
        <taxon>Bacteria</taxon>
        <taxon>Bacillati</taxon>
        <taxon>Bacillota</taxon>
        <taxon>Bacilli</taxon>
        <taxon>Bacillales</taxon>
        <taxon>Paenibacillaceae</taxon>
        <taxon>Paenibacillus</taxon>
    </lineage>
</organism>
<keyword evidence="2" id="KW-1185">Reference proteome</keyword>
<sequence length="64" mass="7738">MIRYEFPLHNRLIEWTGFVSKWTEYCNRLQRHGQPRFNNMNGGKRHGNETNGRTFTIIVCNRLQ</sequence>
<name>A0ABN7TU64_9BACL</name>
<evidence type="ECO:0000313" key="2">
    <source>
        <dbReference type="Proteomes" id="UP000730618"/>
    </source>
</evidence>
<dbReference type="EMBL" id="CAJVCE010000017">
    <property type="protein sequence ID" value="CAG7651911.1"/>
    <property type="molecule type" value="Genomic_DNA"/>
</dbReference>
<accession>A0ABN7TU64</accession>
<evidence type="ECO:0000313" key="1">
    <source>
        <dbReference type="EMBL" id="CAG7651911.1"/>
    </source>
</evidence>
<protein>
    <recommendedName>
        <fullName evidence="3">Transposase</fullName>
    </recommendedName>
</protein>
<reference evidence="1 2" key="1">
    <citation type="submission" date="2021-06" db="EMBL/GenBank/DDBJ databases">
        <authorList>
            <person name="Criscuolo A."/>
        </authorList>
    </citation>
    <scope>NUCLEOTIDE SEQUENCE [LARGE SCALE GENOMIC DNA]</scope>
    <source>
        <strain evidence="2">CIP 111802</strain>
    </source>
</reference>